<dbReference type="AlphaFoldDB" id="A0A518BN98"/>
<dbReference type="Proteomes" id="UP000316921">
    <property type="component" value="Chromosome"/>
</dbReference>
<dbReference type="SUPFAM" id="SSF53383">
    <property type="entry name" value="PLP-dependent transferases"/>
    <property type="match status" value="1"/>
</dbReference>
<dbReference type="KEGG" id="pbap:Pla133_35560"/>
<evidence type="ECO:0000313" key="1">
    <source>
        <dbReference type="EMBL" id="QDU68459.1"/>
    </source>
</evidence>
<accession>A0A518BN98</accession>
<evidence type="ECO:0008006" key="3">
    <source>
        <dbReference type="Google" id="ProtNLM"/>
    </source>
</evidence>
<sequence length="360" mass="38267">MNDEARKVIGGVFALESRGGAERSPAAGPFRDALAGRGRFLAASHARGALDWLVGFLEPARVWLPAYLCDALLSDRVRPRASFFDVDQDLVPSTGNWLDRLAPGDLVAPIAYFGWPIRGGLLGALRERGATIVVDASQALLTEGTQIGADYLLASPRKFVGVPDGGLLVPVEDAPWPDALPELIPWRAVTEALVAGRERREFDAAGGNGPERGWYAHFAAAESAAPTDARSCADDTAQRLAAVDWRAVAAARRANWEVLAAGLEGRLIFGQLPAEVVPMGCPVRFTSGPERDAARAALHAAAVYAPWHWDLEGAVPATHVAAHGLAARTLTLPLDQRYGAGDMARVLRTLEPVLARGAST</sequence>
<name>A0A518BN98_9BACT</name>
<protein>
    <recommendedName>
        <fullName evidence="3">DegT/DnrJ/EryC1/StrS aminotransferase family protein</fullName>
    </recommendedName>
</protein>
<keyword evidence="2" id="KW-1185">Reference proteome</keyword>
<dbReference type="InterPro" id="IPR015424">
    <property type="entry name" value="PyrdxlP-dep_Trfase"/>
</dbReference>
<gene>
    <name evidence="1" type="ORF">Pla133_35560</name>
</gene>
<reference evidence="1 2" key="1">
    <citation type="submission" date="2019-02" db="EMBL/GenBank/DDBJ databases">
        <title>Deep-cultivation of Planctomycetes and their phenomic and genomic characterization uncovers novel biology.</title>
        <authorList>
            <person name="Wiegand S."/>
            <person name="Jogler M."/>
            <person name="Boedeker C."/>
            <person name="Pinto D."/>
            <person name="Vollmers J."/>
            <person name="Rivas-Marin E."/>
            <person name="Kohn T."/>
            <person name="Peeters S.H."/>
            <person name="Heuer A."/>
            <person name="Rast P."/>
            <person name="Oberbeckmann S."/>
            <person name="Bunk B."/>
            <person name="Jeske O."/>
            <person name="Meyerdierks A."/>
            <person name="Storesund J.E."/>
            <person name="Kallscheuer N."/>
            <person name="Luecker S."/>
            <person name="Lage O.M."/>
            <person name="Pohl T."/>
            <person name="Merkel B.J."/>
            <person name="Hornburger P."/>
            <person name="Mueller R.-W."/>
            <person name="Bruemmer F."/>
            <person name="Labrenz M."/>
            <person name="Spormann A.M."/>
            <person name="Op den Camp H."/>
            <person name="Overmann J."/>
            <person name="Amann R."/>
            <person name="Jetten M.S.M."/>
            <person name="Mascher T."/>
            <person name="Medema M.H."/>
            <person name="Devos D.P."/>
            <person name="Kaster A.-K."/>
            <person name="Ovreas L."/>
            <person name="Rohde M."/>
            <person name="Galperin M.Y."/>
            <person name="Jogler C."/>
        </authorList>
    </citation>
    <scope>NUCLEOTIDE SEQUENCE [LARGE SCALE GENOMIC DNA]</scope>
    <source>
        <strain evidence="1 2">Pla133</strain>
    </source>
</reference>
<dbReference type="RefSeq" id="WP_145067480.1">
    <property type="nucleotide sequence ID" value="NZ_CP036287.1"/>
</dbReference>
<organism evidence="1 2">
    <name type="scientific">Engelhardtia mirabilis</name>
    <dbReference type="NCBI Taxonomy" id="2528011"/>
    <lineage>
        <taxon>Bacteria</taxon>
        <taxon>Pseudomonadati</taxon>
        <taxon>Planctomycetota</taxon>
        <taxon>Planctomycetia</taxon>
        <taxon>Planctomycetia incertae sedis</taxon>
        <taxon>Engelhardtia</taxon>
    </lineage>
</organism>
<evidence type="ECO:0000313" key="2">
    <source>
        <dbReference type="Proteomes" id="UP000316921"/>
    </source>
</evidence>
<dbReference type="EMBL" id="CP036287">
    <property type="protein sequence ID" value="QDU68459.1"/>
    <property type="molecule type" value="Genomic_DNA"/>
</dbReference>
<proteinExistence type="predicted"/>